<keyword evidence="2" id="KW-1185">Reference proteome</keyword>
<protein>
    <submittedName>
        <fullName evidence="1">Uncharacterized protein</fullName>
    </submittedName>
</protein>
<dbReference type="PROSITE" id="PS51257">
    <property type="entry name" value="PROKAR_LIPOPROTEIN"/>
    <property type="match status" value="1"/>
</dbReference>
<accession>G2EG15</accession>
<reference evidence="1 2" key="1">
    <citation type="journal article" date="2008" name="Int. J. Syst. Evol. Microbiol.">
        <title>Bizionia argentinensis sp. nov., isolated from surface marine water in Antarctica.</title>
        <authorList>
            <person name="Bercovich A."/>
            <person name="Vazquez S.C."/>
            <person name="Yankilevich P."/>
            <person name="Coria S.H."/>
            <person name="Foti M."/>
            <person name="Hernandez E."/>
            <person name="Vidal A."/>
            <person name="Ruberto L."/>
            <person name="Melo C."/>
            <person name="Marenssi S."/>
            <person name="Criscuolo M."/>
            <person name="Memoli M."/>
            <person name="Arguelles M."/>
            <person name="Mac Cormack W.P."/>
        </authorList>
    </citation>
    <scope>NUCLEOTIDE SEQUENCE [LARGE SCALE GENOMIC DNA]</scope>
    <source>
        <strain evidence="1 2">JUB59</strain>
    </source>
</reference>
<name>G2EG15_9FLAO</name>
<comment type="caution">
    <text evidence="1">The sequence shown here is derived from an EMBL/GenBank/DDBJ whole genome shotgun (WGS) entry which is preliminary data.</text>
</comment>
<organism evidence="1 2">
    <name type="scientific">Bizionia argentinensis JUB59</name>
    <dbReference type="NCBI Taxonomy" id="1046627"/>
    <lineage>
        <taxon>Bacteria</taxon>
        <taxon>Pseudomonadati</taxon>
        <taxon>Bacteroidota</taxon>
        <taxon>Flavobacteriia</taxon>
        <taxon>Flavobacteriales</taxon>
        <taxon>Flavobacteriaceae</taxon>
        <taxon>Bizionia</taxon>
    </lineage>
</organism>
<evidence type="ECO:0000313" key="1">
    <source>
        <dbReference type="EMBL" id="EGV42601.1"/>
    </source>
</evidence>
<dbReference type="RefSeq" id="WP_008638895.1">
    <property type="nucleotide sequence ID" value="NZ_AFXZ01000050.1"/>
</dbReference>
<sequence length="328" mass="36306">MKTNILLLTICIITISSCDSSSDPITPVVVPNTFNHLYIETQNTGAFACNEWEFNEDFGTSPAGFKRDDTFLPATFGTSLRMTQSSAYSKINIQGAKRYVVSTGDRVLVYDASSATTPAPLEFPIPHINAMEFINGRFFMVVNYELREYDVLTMTAMTTFNPIQLLPTARCSNMTSKGDFLYIIASHNFYKINTSGAGSLAPSYPKQLTLETRDGLEYINNPNPASPSHDTFYLVREDTSTKQLVKFDEATGVETVVADLTYTFTSNGSKISAVLDYETEYYYIYSLNSHVLNTSTVTAIDLTPNSGIVTPVSVDVVPGYYFGVQLKD</sequence>
<dbReference type="AlphaFoldDB" id="G2EG15"/>
<dbReference type="Proteomes" id="UP000003730">
    <property type="component" value="Unassembled WGS sequence"/>
</dbReference>
<dbReference type="SUPFAM" id="SSF63825">
    <property type="entry name" value="YWTD domain"/>
    <property type="match status" value="1"/>
</dbReference>
<gene>
    <name evidence="1" type="ORF">BZARG_1843</name>
</gene>
<evidence type="ECO:0000313" key="2">
    <source>
        <dbReference type="Proteomes" id="UP000003730"/>
    </source>
</evidence>
<proteinExistence type="predicted"/>
<dbReference type="EMBL" id="AFXZ01000050">
    <property type="protein sequence ID" value="EGV42601.1"/>
    <property type="molecule type" value="Genomic_DNA"/>
</dbReference>